<comment type="similarity">
    <text evidence="1">Belongs to the leguminous lectin family.</text>
</comment>
<keyword evidence="3" id="KW-1133">Transmembrane helix</keyword>
<keyword evidence="7" id="KW-1185">Reference proteome</keyword>
<dbReference type="InterPro" id="IPR050258">
    <property type="entry name" value="Leguminous_Lectin"/>
</dbReference>
<feature type="domain" description="Legume lectin" evidence="5">
    <location>
        <begin position="29"/>
        <end position="267"/>
    </location>
</feature>
<dbReference type="CDD" id="cd06899">
    <property type="entry name" value="lectin_legume_LecRK_Arcelin_ConA"/>
    <property type="match status" value="1"/>
</dbReference>
<evidence type="ECO:0000256" key="3">
    <source>
        <dbReference type="SAM" id="Phobius"/>
    </source>
</evidence>
<sequence>MAAFSTSQLLTALTFIILFFKTLAADLDSTFSFSEFEKDPKFKSNVTLYGDAEVVNGGYAVQLSGSLSSTAGRIMYKKAIKLVEGKPTKLVSFSTYFSFSISLENADGLVFVMVPSDFNTSVFDNSLSGIPFGLGKRKYVSVEFSTLRNAKKGDFVKNNVAINVGNSLAKERNTSSVNLAESSGGKLHSWIDYEAGSKRLEVRLSEYGDLRPSEPLLWHSIDFSKLWGKEEMFVGLSPLKANASQKCYVYSWSFMVRHVPQWMHSEPLDPKAFSKNTEPLAAKPRSDCLLRVLAAMIFGTGCGALTAFVVLYLWTIFGNRRPIVPEEYVMQPIDFEYKKVNVVVEKTIQDGTQGRKKKQQKQSHNMG</sequence>
<feature type="signal peptide" evidence="4">
    <location>
        <begin position="1"/>
        <end position="24"/>
    </location>
</feature>
<keyword evidence="2" id="KW-0430">Lectin</keyword>
<dbReference type="Proteomes" id="UP001163823">
    <property type="component" value="Chromosome 7"/>
</dbReference>
<dbReference type="Gene3D" id="2.60.120.200">
    <property type="match status" value="1"/>
</dbReference>
<evidence type="ECO:0000313" key="6">
    <source>
        <dbReference type="EMBL" id="KAJ7961317.1"/>
    </source>
</evidence>
<evidence type="ECO:0000313" key="7">
    <source>
        <dbReference type="Proteomes" id="UP001163823"/>
    </source>
</evidence>
<keyword evidence="4" id="KW-0732">Signal</keyword>
<dbReference type="EMBL" id="JARAOO010000007">
    <property type="protein sequence ID" value="KAJ7961317.1"/>
    <property type="molecule type" value="Genomic_DNA"/>
</dbReference>
<proteinExistence type="inferred from homology"/>
<evidence type="ECO:0000256" key="2">
    <source>
        <dbReference type="ARBA" id="ARBA00022734"/>
    </source>
</evidence>
<evidence type="ECO:0000256" key="1">
    <source>
        <dbReference type="ARBA" id="ARBA00007606"/>
    </source>
</evidence>
<evidence type="ECO:0000259" key="5">
    <source>
        <dbReference type="Pfam" id="PF00139"/>
    </source>
</evidence>
<evidence type="ECO:0000256" key="4">
    <source>
        <dbReference type="SAM" id="SignalP"/>
    </source>
</evidence>
<dbReference type="PANTHER" id="PTHR32401">
    <property type="entry name" value="CONCANAVALIN A-LIKE LECTIN FAMILY PROTEIN"/>
    <property type="match status" value="1"/>
</dbReference>
<keyword evidence="6" id="KW-0418">Kinase</keyword>
<dbReference type="AlphaFoldDB" id="A0AAD7PN48"/>
<dbReference type="SUPFAM" id="SSF49899">
    <property type="entry name" value="Concanavalin A-like lectins/glucanases"/>
    <property type="match status" value="1"/>
</dbReference>
<feature type="transmembrane region" description="Helical" evidence="3">
    <location>
        <begin position="292"/>
        <end position="314"/>
    </location>
</feature>
<keyword evidence="6" id="KW-0808">Transferase</keyword>
<protein>
    <submittedName>
        <fullName evidence="6">L-type lectin-domain containing receptor kinase VIII.2</fullName>
    </submittedName>
</protein>
<comment type="caution">
    <text evidence="6">The sequence shown here is derived from an EMBL/GenBank/DDBJ whole genome shotgun (WGS) entry which is preliminary data.</text>
</comment>
<reference evidence="6" key="1">
    <citation type="journal article" date="2023" name="Science">
        <title>Elucidation of the pathway for biosynthesis of saponin adjuvants from the soapbark tree.</title>
        <authorList>
            <person name="Reed J."/>
            <person name="Orme A."/>
            <person name="El-Demerdash A."/>
            <person name="Owen C."/>
            <person name="Martin L.B.B."/>
            <person name="Misra R.C."/>
            <person name="Kikuchi S."/>
            <person name="Rejzek M."/>
            <person name="Martin A.C."/>
            <person name="Harkess A."/>
            <person name="Leebens-Mack J."/>
            <person name="Louveau T."/>
            <person name="Stephenson M.J."/>
            <person name="Osbourn A."/>
        </authorList>
    </citation>
    <scope>NUCLEOTIDE SEQUENCE</scope>
    <source>
        <strain evidence="6">S10</strain>
    </source>
</reference>
<organism evidence="6 7">
    <name type="scientific">Quillaja saponaria</name>
    <name type="common">Soap bark tree</name>
    <dbReference type="NCBI Taxonomy" id="32244"/>
    <lineage>
        <taxon>Eukaryota</taxon>
        <taxon>Viridiplantae</taxon>
        <taxon>Streptophyta</taxon>
        <taxon>Embryophyta</taxon>
        <taxon>Tracheophyta</taxon>
        <taxon>Spermatophyta</taxon>
        <taxon>Magnoliopsida</taxon>
        <taxon>eudicotyledons</taxon>
        <taxon>Gunneridae</taxon>
        <taxon>Pentapetalae</taxon>
        <taxon>rosids</taxon>
        <taxon>fabids</taxon>
        <taxon>Fabales</taxon>
        <taxon>Quillajaceae</taxon>
        <taxon>Quillaja</taxon>
    </lineage>
</organism>
<dbReference type="PANTHER" id="PTHR32401:SF16">
    <property type="entry name" value="CONCANAVALIN A-LIKE LECTIN FAMILY PROTEIN"/>
    <property type="match status" value="1"/>
</dbReference>
<feature type="chain" id="PRO_5042189611" evidence="4">
    <location>
        <begin position="25"/>
        <end position="367"/>
    </location>
</feature>
<dbReference type="InterPro" id="IPR001220">
    <property type="entry name" value="Legume_lectin_dom"/>
</dbReference>
<dbReference type="InterPro" id="IPR013320">
    <property type="entry name" value="ConA-like_dom_sf"/>
</dbReference>
<keyword evidence="3" id="KW-0472">Membrane</keyword>
<dbReference type="KEGG" id="qsa:O6P43_016675"/>
<accession>A0AAD7PN48</accession>
<dbReference type="GO" id="GO:0016301">
    <property type="term" value="F:kinase activity"/>
    <property type="evidence" value="ECO:0007669"/>
    <property type="project" value="UniProtKB-KW"/>
</dbReference>
<keyword evidence="6" id="KW-0675">Receptor</keyword>
<gene>
    <name evidence="6" type="ORF">O6P43_016675</name>
</gene>
<name>A0AAD7PN48_QUISA</name>
<dbReference type="GO" id="GO:0030246">
    <property type="term" value="F:carbohydrate binding"/>
    <property type="evidence" value="ECO:0007669"/>
    <property type="project" value="UniProtKB-KW"/>
</dbReference>
<keyword evidence="3" id="KW-0812">Transmembrane</keyword>
<dbReference type="Pfam" id="PF00139">
    <property type="entry name" value="Lectin_legB"/>
    <property type="match status" value="1"/>
</dbReference>